<comment type="caution">
    <text evidence="5">The sequence shown here is derived from an EMBL/GenBank/DDBJ whole genome shotgun (WGS) entry which is preliminary data.</text>
</comment>
<dbReference type="InterPro" id="IPR008969">
    <property type="entry name" value="CarboxyPept-like_regulatory"/>
</dbReference>
<dbReference type="SUPFAM" id="SSF56300">
    <property type="entry name" value="Metallo-dependent phosphatases"/>
    <property type="match status" value="1"/>
</dbReference>
<feature type="domain" description="Calcineurin-like phosphoesterase N-terminal" evidence="4">
    <location>
        <begin position="37"/>
        <end position="94"/>
    </location>
</feature>
<keyword evidence="1" id="KW-0812">Transmembrane</keyword>
<proteinExistence type="predicted"/>
<evidence type="ECO:0000259" key="2">
    <source>
        <dbReference type="Pfam" id="PF00149"/>
    </source>
</evidence>
<accession>A0A9D1UFE3</accession>
<feature type="domain" description="Pyrrolo-quinoline quinone repeat" evidence="3">
    <location>
        <begin position="514"/>
        <end position="670"/>
    </location>
</feature>
<dbReference type="GO" id="GO:0016787">
    <property type="term" value="F:hydrolase activity"/>
    <property type="evidence" value="ECO:0007669"/>
    <property type="project" value="InterPro"/>
</dbReference>
<dbReference type="Gene3D" id="2.40.128.630">
    <property type="match status" value="1"/>
</dbReference>
<dbReference type="SUPFAM" id="SSF50998">
    <property type="entry name" value="Quinoprotein alcohol dehydrogenase-like"/>
    <property type="match status" value="1"/>
</dbReference>
<dbReference type="InterPro" id="IPR032285">
    <property type="entry name" value="Metallophos_N"/>
</dbReference>
<name>A0A9D1UFE3_9FIRM</name>
<dbReference type="Pfam" id="PF13360">
    <property type="entry name" value="PQQ_2"/>
    <property type="match status" value="2"/>
</dbReference>
<organism evidence="5 6">
    <name type="scientific">Candidatus Eubacterium faecipullorum</name>
    <dbReference type="NCBI Taxonomy" id="2838571"/>
    <lineage>
        <taxon>Bacteria</taxon>
        <taxon>Bacillati</taxon>
        <taxon>Bacillota</taxon>
        <taxon>Clostridia</taxon>
        <taxon>Eubacteriales</taxon>
        <taxon>Eubacteriaceae</taxon>
        <taxon>Eubacterium</taxon>
    </lineage>
</organism>
<feature type="transmembrane region" description="Helical" evidence="1">
    <location>
        <begin position="7"/>
        <end position="28"/>
    </location>
</feature>
<gene>
    <name evidence="5" type="ORF">IAA48_04815</name>
</gene>
<dbReference type="InterPro" id="IPR018391">
    <property type="entry name" value="PQQ_b-propeller_rpt"/>
</dbReference>
<dbReference type="Pfam" id="PF16371">
    <property type="entry name" value="MetallophosN"/>
    <property type="match status" value="1"/>
</dbReference>
<protein>
    <submittedName>
        <fullName evidence="5">PQQ-binding-like beta-propeller repeat protein</fullName>
    </submittedName>
</protein>
<dbReference type="EMBL" id="DXGE01000020">
    <property type="protein sequence ID" value="HIW85799.1"/>
    <property type="molecule type" value="Genomic_DNA"/>
</dbReference>
<dbReference type="AlphaFoldDB" id="A0A9D1UFE3"/>
<dbReference type="InterPro" id="IPR029052">
    <property type="entry name" value="Metallo-depent_PP-like"/>
</dbReference>
<dbReference type="SUPFAM" id="SSF49464">
    <property type="entry name" value="Carboxypeptidase regulatory domain-like"/>
    <property type="match status" value="1"/>
</dbReference>
<dbReference type="InterPro" id="IPR002372">
    <property type="entry name" value="PQQ_rpt_dom"/>
</dbReference>
<evidence type="ECO:0000259" key="3">
    <source>
        <dbReference type="Pfam" id="PF13360"/>
    </source>
</evidence>
<evidence type="ECO:0000313" key="5">
    <source>
        <dbReference type="EMBL" id="HIW85799.1"/>
    </source>
</evidence>
<evidence type="ECO:0000259" key="4">
    <source>
        <dbReference type="Pfam" id="PF16371"/>
    </source>
</evidence>
<evidence type="ECO:0000313" key="6">
    <source>
        <dbReference type="Proteomes" id="UP000824205"/>
    </source>
</evidence>
<dbReference type="Proteomes" id="UP000824205">
    <property type="component" value="Unassembled WGS sequence"/>
</dbReference>
<dbReference type="PANTHER" id="PTHR43143">
    <property type="entry name" value="METALLOPHOSPHOESTERASE, CALCINEURIN SUPERFAMILY"/>
    <property type="match status" value="1"/>
</dbReference>
<dbReference type="InterPro" id="IPR011047">
    <property type="entry name" value="Quinoprotein_ADH-like_sf"/>
</dbReference>
<dbReference type="Gene3D" id="2.60.40.1120">
    <property type="entry name" value="Carboxypeptidase-like, regulatory domain"/>
    <property type="match status" value="1"/>
</dbReference>
<dbReference type="InterPro" id="IPR051918">
    <property type="entry name" value="STPP_CPPED1"/>
</dbReference>
<evidence type="ECO:0000256" key="1">
    <source>
        <dbReference type="SAM" id="Phobius"/>
    </source>
</evidence>
<reference evidence="5" key="2">
    <citation type="submission" date="2021-04" db="EMBL/GenBank/DDBJ databases">
        <authorList>
            <person name="Gilroy R."/>
        </authorList>
    </citation>
    <scope>NUCLEOTIDE SEQUENCE</scope>
    <source>
        <strain evidence="5">421</strain>
    </source>
</reference>
<dbReference type="Pfam" id="PF00149">
    <property type="entry name" value="Metallophos"/>
    <property type="match status" value="1"/>
</dbReference>
<dbReference type="InterPro" id="IPR004843">
    <property type="entry name" value="Calcineurin-like_PHP"/>
</dbReference>
<keyword evidence="1" id="KW-0472">Membrane</keyword>
<sequence>MSKKSIIILVVLIVIIAIVGIISGYFILSNDGPYHGTVTFSETGEPVEGVSVTDGRNVVKTDENGEFTLKGWRKTRFITVTAPAGYWTEDYYIPADKQTVSYDFTLERSEIAAGSAHSFLQISDTEIGEDGVGEWIDYVKALADEQNPAFLIHTGDICYEPGLKRHLSDMNTENMGLPVRYIIGNHDYVDGKYGEELFESINGPVWYSFEVGNVHYVVTPFQTGGDYSSGYNKNDRWRWLENDLENTGEDMKIVIFNHNKPVSEDYVIEFDRKELDLKEHDLIAWVFGHYHYNYVRNNEGVLEISTGRPDCGGIDESPSASRIISIDATGEVSTALYYYDDDRFTQPDAQSMTALAKLPATVLFGEPVYDNGRLYVATADDNWPRRCCVYCINAQTGETLWEFETVNSVKNNLLLENGKIIAQDCEGNLYCLDSQNGKEIWQVKIPLGSSLNTSTGICTDGTYVYAGCAACVSAVDIENGGNIVWTNDRGKGECSAAQFVLNGNRLIISSHWDSLTALDKTTGKKLWENKDEDIRFRSSTPAVIDENTLLVADSDAIMTVDATNGEILNKTDNTGYNFATASEPLINGRTAYITTADKGVVAYSLETNSILWHTPLSTSMVYTASYTSGDSQTADADMLWDNGTLVFGASDGIVYRLNAENGSVINKISAGEPIFTALAYDGQAYYAAGFTGNIYRINNL</sequence>
<keyword evidence="1" id="KW-1133">Transmembrane helix</keyword>
<feature type="domain" description="Pyrrolo-quinoline quinone repeat" evidence="3">
    <location>
        <begin position="365"/>
        <end position="508"/>
    </location>
</feature>
<dbReference type="Gene3D" id="3.60.21.10">
    <property type="match status" value="1"/>
</dbReference>
<dbReference type="InterPro" id="IPR015943">
    <property type="entry name" value="WD40/YVTN_repeat-like_dom_sf"/>
</dbReference>
<feature type="domain" description="Calcineurin-like phosphoesterase" evidence="2">
    <location>
        <begin position="118"/>
        <end position="292"/>
    </location>
</feature>
<dbReference type="PANTHER" id="PTHR43143:SF1">
    <property type="entry name" value="SERINE_THREONINE-PROTEIN PHOSPHATASE CPPED1"/>
    <property type="match status" value="1"/>
</dbReference>
<dbReference type="Gene3D" id="2.130.10.10">
    <property type="entry name" value="YVTN repeat-like/Quinoprotein amine dehydrogenase"/>
    <property type="match status" value="1"/>
</dbReference>
<reference evidence="5" key="1">
    <citation type="journal article" date="2021" name="PeerJ">
        <title>Extensive microbial diversity within the chicken gut microbiome revealed by metagenomics and culture.</title>
        <authorList>
            <person name="Gilroy R."/>
            <person name="Ravi A."/>
            <person name="Getino M."/>
            <person name="Pursley I."/>
            <person name="Horton D.L."/>
            <person name="Alikhan N.F."/>
            <person name="Baker D."/>
            <person name="Gharbi K."/>
            <person name="Hall N."/>
            <person name="Watson M."/>
            <person name="Adriaenssens E.M."/>
            <person name="Foster-Nyarko E."/>
            <person name="Jarju S."/>
            <person name="Secka A."/>
            <person name="Antonio M."/>
            <person name="Oren A."/>
            <person name="Chaudhuri R.R."/>
            <person name="La Ragione R."/>
            <person name="Hildebrand F."/>
            <person name="Pallen M.J."/>
        </authorList>
    </citation>
    <scope>NUCLEOTIDE SEQUENCE</scope>
    <source>
        <strain evidence="5">421</strain>
    </source>
</reference>
<dbReference type="SMART" id="SM00564">
    <property type="entry name" value="PQQ"/>
    <property type="match status" value="6"/>
</dbReference>